<dbReference type="InterPro" id="IPR036388">
    <property type="entry name" value="WH-like_DNA-bd_sf"/>
</dbReference>
<dbReference type="Gene3D" id="1.10.10.10">
    <property type="entry name" value="Winged helix-like DNA-binding domain superfamily/Winged helix DNA-binding domain"/>
    <property type="match status" value="1"/>
</dbReference>
<keyword evidence="5" id="KW-1185">Reference proteome</keyword>
<comment type="caution">
    <text evidence="4">The sequence shown here is derived from an EMBL/GenBank/DDBJ whole genome shotgun (WGS) entry which is preliminary data.</text>
</comment>
<reference evidence="5" key="1">
    <citation type="journal article" date="2019" name="Int. J. Syst. Evol. Microbiol.">
        <title>The Global Catalogue of Microorganisms (GCM) 10K type strain sequencing project: providing services to taxonomists for standard genome sequencing and annotation.</title>
        <authorList>
            <consortium name="The Broad Institute Genomics Platform"/>
            <consortium name="The Broad Institute Genome Sequencing Center for Infectious Disease"/>
            <person name="Wu L."/>
            <person name="Ma J."/>
        </authorList>
    </citation>
    <scope>NUCLEOTIDE SEQUENCE [LARGE SCALE GENOMIC DNA]</scope>
    <source>
        <strain evidence="5">JCM 18302</strain>
    </source>
</reference>
<name>A0ABP9PE91_9PSEU</name>
<dbReference type="PANTHER" id="PTHR16305:SF35">
    <property type="entry name" value="TRANSCRIPTIONAL ACTIVATOR DOMAIN"/>
    <property type="match status" value="1"/>
</dbReference>
<dbReference type="PROSITE" id="PS50043">
    <property type="entry name" value="HTH_LUXR_2"/>
    <property type="match status" value="1"/>
</dbReference>
<dbReference type="SMART" id="SM00421">
    <property type="entry name" value="HTH_LUXR"/>
    <property type="match status" value="1"/>
</dbReference>
<sequence>MLRGEPGIGKSVLLDYVAERASGFRITRAAGLESEVELPLAGLQQLLGSSLLERSEQLPAPQRDALWVAFGLRAGPAPDPFLVALATLSLLSDVAEERPLVSLVDDVQWLDRASVQVLSFVAQRLAAERIAMVFAVREPNTERELDRLPDLTLDGLDDHHARLLVQSAFPGRMDEQVRDRFVAETRGNPLALLELPRAFTPAQLAGGFGLPDAAALAGRLEQSFIQRIDSLPAETRRFLFVAAAEFVGDLTGLLRANDELGIDAEAVVPAERAGLIELGARVRFRHPLVRSAAYRAAPPDERRRAHAALANATDPQTNSDRRAWHRAHATPVPDESVAVELERSASRAQGRGGAAAAAAFLERAAELTPDPARRGTRALAAAHANFVAGAPEAAEALLPIAMMCPLDELERARVDRLRAHIAFARTRGSETPALLSAAAKRLEPLDAELARETHLEALWAAVRSGRFERAEGVVEAAEAATAATRGCSTRAIDLLLDGLTMRLAQGYATALPLLARALDAFQAEGFRRENIAWCWLACQLAMDLWNDDACAAIAGGLAGVARDRGALTVLPFALNYSAAHQLFAGKFDVAEQLVQEADAITTATAGVTIADFSVLIAAWRGDKERTHRLRAAVIADATSRGEGFAVEVAEWALATLHLGLGDYCEATAAAQRADDPDGLGFNVWVLPELIEAAVRSGDPSTATTAFERLAERSSLSSTAWARGVEARSRALLSQGHKAEDLYVEAIEHLRHSHVVVHHARAQLIYGEWLLREQRRVDARTQLIAAYRALDAMGADAFAERARRELLAAGETVRKRIADARNDLTPQEAQIARMASDGLTNPEIGAQVFLSHRTIEWHLRKVFMKLGVSSRKELADLLRDPAQSSA</sequence>
<feature type="domain" description="HTH luxR-type" evidence="3">
    <location>
        <begin position="816"/>
        <end position="881"/>
    </location>
</feature>
<dbReference type="InterPro" id="IPR016032">
    <property type="entry name" value="Sig_transdc_resp-reg_C-effctor"/>
</dbReference>
<evidence type="ECO:0000313" key="5">
    <source>
        <dbReference type="Proteomes" id="UP001500804"/>
    </source>
</evidence>
<protein>
    <submittedName>
        <fullName evidence="4">LuxR family transcriptional regulator</fullName>
    </submittedName>
</protein>
<dbReference type="Pfam" id="PF13191">
    <property type="entry name" value="AAA_16"/>
    <property type="match status" value="1"/>
</dbReference>
<accession>A0ABP9PE91</accession>
<keyword evidence="1" id="KW-0547">Nucleotide-binding</keyword>
<evidence type="ECO:0000256" key="2">
    <source>
        <dbReference type="ARBA" id="ARBA00022840"/>
    </source>
</evidence>
<gene>
    <name evidence="4" type="ORF">GCM10023320_82200</name>
</gene>
<dbReference type="Proteomes" id="UP001500804">
    <property type="component" value="Unassembled WGS sequence"/>
</dbReference>
<dbReference type="CDD" id="cd06170">
    <property type="entry name" value="LuxR_C_like"/>
    <property type="match status" value="1"/>
</dbReference>
<evidence type="ECO:0000313" key="4">
    <source>
        <dbReference type="EMBL" id="GAA5142182.1"/>
    </source>
</evidence>
<proteinExistence type="predicted"/>
<dbReference type="PANTHER" id="PTHR16305">
    <property type="entry name" value="TESTICULAR SOLUBLE ADENYLYL CYCLASE"/>
    <property type="match status" value="1"/>
</dbReference>
<dbReference type="InterPro" id="IPR000792">
    <property type="entry name" value="Tscrpt_reg_LuxR_C"/>
</dbReference>
<dbReference type="PRINTS" id="PR00038">
    <property type="entry name" value="HTHLUXR"/>
</dbReference>
<evidence type="ECO:0000256" key="1">
    <source>
        <dbReference type="ARBA" id="ARBA00022741"/>
    </source>
</evidence>
<evidence type="ECO:0000259" key="3">
    <source>
        <dbReference type="PROSITE" id="PS50043"/>
    </source>
</evidence>
<dbReference type="SUPFAM" id="SSF46894">
    <property type="entry name" value="C-terminal effector domain of the bipartite response regulators"/>
    <property type="match status" value="1"/>
</dbReference>
<dbReference type="EMBL" id="BAABJO010000058">
    <property type="protein sequence ID" value="GAA5142182.1"/>
    <property type="molecule type" value="Genomic_DNA"/>
</dbReference>
<keyword evidence="2" id="KW-0067">ATP-binding</keyword>
<dbReference type="InterPro" id="IPR041664">
    <property type="entry name" value="AAA_16"/>
</dbReference>
<dbReference type="Pfam" id="PF00196">
    <property type="entry name" value="GerE"/>
    <property type="match status" value="1"/>
</dbReference>
<organism evidence="4 5">
    <name type="scientific">Pseudonocardia adelaidensis</name>
    <dbReference type="NCBI Taxonomy" id="648754"/>
    <lineage>
        <taxon>Bacteria</taxon>
        <taxon>Bacillati</taxon>
        <taxon>Actinomycetota</taxon>
        <taxon>Actinomycetes</taxon>
        <taxon>Pseudonocardiales</taxon>
        <taxon>Pseudonocardiaceae</taxon>
        <taxon>Pseudonocardia</taxon>
    </lineage>
</organism>